<dbReference type="PROSITE" id="PS50042">
    <property type="entry name" value="CNMP_BINDING_3"/>
    <property type="match status" value="1"/>
</dbReference>
<gene>
    <name evidence="2" type="ORF">GCM10022409_38360</name>
</gene>
<sequence>MPTLQLQQFLQSTGAISAVQAVEISASFSLRHLSRHDFLLQAGQVSDTYFFISRGLLRSFALDPDGTEVTTGLAGPGQVVFEVASFFNRTPSLEYIQALTDCEGWCLSYQQLNELFHARSEFREFGRGVLVRGFAALKARMLATITESASARYEHLLQAHPELLLHVPLKYIASYLGITDTSLSRIRKAGGKK</sequence>
<dbReference type="InterPro" id="IPR014710">
    <property type="entry name" value="RmlC-like_jellyroll"/>
</dbReference>
<dbReference type="Pfam" id="PF00027">
    <property type="entry name" value="cNMP_binding"/>
    <property type="match status" value="1"/>
</dbReference>
<evidence type="ECO:0000313" key="3">
    <source>
        <dbReference type="Proteomes" id="UP001501469"/>
    </source>
</evidence>
<evidence type="ECO:0000313" key="2">
    <source>
        <dbReference type="EMBL" id="GAA4048273.1"/>
    </source>
</evidence>
<dbReference type="InterPro" id="IPR000595">
    <property type="entry name" value="cNMP-bd_dom"/>
</dbReference>
<accession>A0ABP7UNC8</accession>
<dbReference type="InterPro" id="IPR018490">
    <property type="entry name" value="cNMP-bd_dom_sf"/>
</dbReference>
<organism evidence="2 3">
    <name type="scientific">Hymenobacter glaciei</name>
    <dbReference type="NCBI Taxonomy" id="877209"/>
    <lineage>
        <taxon>Bacteria</taxon>
        <taxon>Pseudomonadati</taxon>
        <taxon>Bacteroidota</taxon>
        <taxon>Cytophagia</taxon>
        <taxon>Cytophagales</taxon>
        <taxon>Hymenobacteraceae</taxon>
        <taxon>Hymenobacter</taxon>
    </lineage>
</organism>
<dbReference type="EMBL" id="BAABDK010000029">
    <property type="protein sequence ID" value="GAA4048273.1"/>
    <property type="molecule type" value="Genomic_DNA"/>
</dbReference>
<dbReference type="Proteomes" id="UP001501469">
    <property type="component" value="Unassembled WGS sequence"/>
</dbReference>
<proteinExistence type="predicted"/>
<comment type="caution">
    <text evidence="2">The sequence shown here is derived from an EMBL/GenBank/DDBJ whole genome shotgun (WGS) entry which is preliminary data.</text>
</comment>
<dbReference type="RefSeq" id="WP_345057770.1">
    <property type="nucleotide sequence ID" value="NZ_BAABDK010000029.1"/>
</dbReference>
<dbReference type="SUPFAM" id="SSF51206">
    <property type="entry name" value="cAMP-binding domain-like"/>
    <property type="match status" value="1"/>
</dbReference>
<reference evidence="3" key="1">
    <citation type="journal article" date="2019" name="Int. J. Syst. Evol. Microbiol.">
        <title>The Global Catalogue of Microorganisms (GCM) 10K type strain sequencing project: providing services to taxonomists for standard genome sequencing and annotation.</title>
        <authorList>
            <consortium name="The Broad Institute Genomics Platform"/>
            <consortium name="The Broad Institute Genome Sequencing Center for Infectious Disease"/>
            <person name="Wu L."/>
            <person name="Ma J."/>
        </authorList>
    </citation>
    <scope>NUCLEOTIDE SEQUENCE [LARGE SCALE GENOMIC DNA]</scope>
    <source>
        <strain evidence="3">JCM 17225</strain>
    </source>
</reference>
<dbReference type="SMART" id="SM00100">
    <property type="entry name" value="cNMP"/>
    <property type="match status" value="1"/>
</dbReference>
<keyword evidence="3" id="KW-1185">Reference proteome</keyword>
<evidence type="ECO:0000259" key="1">
    <source>
        <dbReference type="PROSITE" id="PS50042"/>
    </source>
</evidence>
<protein>
    <submittedName>
        <fullName evidence="2">Crp/Fnr family transcriptional regulator</fullName>
    </submittedName>
</protein>
<name>A0ABP7UNC8_9BACT</name>
<dbReference type="CDD" id="cd00038">
    <property type="entry name" value="CAP_ED"/>
    <property type="match status" value="1"/>
</dbReference>
<dbReference type="Gene3D" id="2.60.120.10">
    <property type="entry name" value="Jelly Rolls"/>
    <property type="match status" value="1"/>
</dbReference>
<feature type="domain" description="Cyclic nucleotide-binding" evidence="1">
    <location>
        <begin position="23"/>
        <end position="124"/>
    </location>
</feature>